<evidence type="ECO:0008006" key="4">
    <source>
        <dbReference type="Google" id="ProtNLM"/>
    </source>
</evidence>
<keyword evidence="1" id="KW-0472">Membrane</keyword>
<accession>A0A1V2I7B3</accession>
<proteinExistence type="predicted"/>
<feature type="transmembrane region" description="Helical" evidence="1">
    <location>
        <begin position="27"/>
        <end position="47"/>
    </location>
</feature>
<name>A0A1V2I7B3_9ACTN</name>
<keyword evidence="1" id="KW-1133">Transmembrane helix</keyword>
<keyword evidence="3" id="KW-1185">Reference proteome</keyword>
<reference evidence="3" key="1">
    <citation type="submission" date="2016-10" db="EMBL/GenBank/DDBJ databases">
        <title>Frankia sp. NRRL B-16386 Genome sequencing.</title>
        <authorList>
            <person name="Ghodhbane-Gtari F."/>
            <person name="Swanson E."/>
            <person name="Gueddou A."/>
            <person name="Hezbri K."/>
            <person name="Ktari K."/>
            <person name="Nouioui I."/>
            <person name="Morris K."/>
            <person name="Simpson S."/>
            <person name="Abebe-Akele F."/>
            <person name="Thomas K."/>
            <person name="Gtari M."/>
            <person name="Tisa L.S."/>
        </authorList>
    </citation>
    <scope>NUCLEOTIDE SEQUENCE [LARGE SCALE GENOMIC DNA]</scope>
    <source>
        <strain evidence="3">NRRL B-16386</strain>
    </source>
</reference>
<gene>
    <name evidence="2" type="ORF">BL253_21530</name>
</gene>
<dbReference type="Proteomes" id="UP000188929">
    <property type="component" value="Unassembled WGS sequence"/>
</dbReference>
<organism evidence="2 3">
    <name type="scientific">Pseudofrankia asymbiotica</name>
    <dbReference type="NCBI Taxonomy" id="1834516"/>
    <lineage>
        <taxon>Bacteria</taxon>
        <taxon>Bacillati</taxon>
        <taxon>Actinomycetota</taxon>
        <taxon>Actinomycetes</taxon>
        <taxon>Frankiales</taxon>
        <taxon>Frankiaceae</taxon>
        <taxon>Pseudofrankia</taxon>
    </lineage>
</organism>
<sequence length="79" mass="8465">MIPKGAAVSTSAPVVDAQDQSISSPVSARALWLGGVLVLSLLLYYFIGIDQGATSLFGQDSHIHEFVHDARHFLGFPCH</sequence>
<evidence type="ECO:0000256" key="1">
    <source>
        <dbReference type="SAM" id="Phobius"/>
    </source>
</evidence>
<dbReference type="STRING" id="1834516.BL253_21530"/>
<evidence type="ECO:0000313" key="3">
    <source>
        <dbReference type="Proteomes" id="UP000188929"/>
    </source>
</evidence>
<dbReference type="AlphaFoldDB" id="A0A1V2I7B3"/>
<protein>
    <recommendedName>
        <fullName evidence="4">Cobalt transporter</fullName>
    </recommendedName>
</protein>
<dbReference type="Pfam" id="PF09489">
    <property type="entry name" value="CbtB"/>
    <property type="match status" value="1"/>
</dbReference>
<evidence type="ECO:0000313" key="2">
    <source>
        <dbReference type="EMBL" id="ONH27487.1"/>
    </source>
</evidence>
<comment type="caution">
    <text evidence="2">The sequence shown here is derived from an EMBL/GenBank/DDBJ whole genome shotgun (WGS) entry which is preliminary data.</text>
</comment>
<dbReference type="EMBL" id="MOMC01000045">
    <property type="protein sequence ID" value="ONH27487.1"/>
    <property type="molecule type" value="Genomic_DNA"/>
</dbReference>
<keyword evidence="1" id="KW-0812">Transmembrane</keyword>
<dbReference type="InterPro" id="IPR012667">
    <property type="entry name" value="CbtB_put"/>
</dbReference>